<reference evidence="10 11" key="1">
    <citation type="journal article" date="2015" name="Antonie Van Leeuwenhoek">
        <title>Pseudooceanicola atlanticus gen. nov. sp. nov., isolated from surface seawater of the Atlantic Ocean and reclassification of Oceanicola batsensis, Oceanicola marinus, Oceanicola nitratireducens, Oceanicola nanhaiensis, Oceanicola antarcticus and Oceanicola flagellatus, as Pseudooceanicola batsensis comb. nov., Pseudooceanicola marinus comb. nov., Pseudooceanicola nitratireducens comb. nov., Pseudooceanicola nanhaiensis comb. nov., Pseudooceanicola antarcticus comb. nov., and Pseudooceanicola flagellatus comb. nov.</title>
        <authorList>
            <person name="Lai Q."/>
            <person name="Li G."/>
            <person name="Liu X."/>
            <person name="Du Y."/>
            <person name="Sun F."/>
            <person name="Shao Z."/>
        </authorList>
    </citation>
    <scope>NUCLEOTIDE SEQUENCE [LARGE SCALE GENOMIC DNA]</scope>
    <source>
        <strain evidence="10 11">22II-s11g</strain>
    </source>
</reference>
<dbReference type="AlphaFoldDB" id="A0A0A0EDL2"/>
<name>A0A0A0EDL2_9RHOB</name>
<evidence type="ECO:0000256" key="5">
    <source>
        <dbReference type="ARBA" id="ARBA00022927"/>
    </source>
</evidence>
<comment type="caution">
    <text evidence="10">The sequence shown here is derived from an EMBL/GenBank/DDBJ whole genome shotgun (WGS) entry which is preliminary data.</text>
</comment>
<sequence length="170" mass="17819">MGWTELLVIGVVALIVVGPKDLPVLFRNMGRFAGKARGMAREFSRAMEDAADASGVKEATDSLRGLSNPAKYGLDKVKEATDFTKWEPGSNTAKLAEERAEKAKKIHAASADKAAKRREAEAAAAAEAAQTDAQPDTPVRADPPAAGASQAEAQPDAQPDTETSKTGDKA</sequence>
<dbReference type="Gene3D" id="1.20.5.3310">
    <property type="match status" value="1"/>
</dbReference>
<evidence type="ECO:0000256" key="6">
    <source>
        <dbReference type="ARBA" id="ARBA00022989"/>
    </source>
</evidence>
<keyword evidence="2" id="KW-0813">Transport</keyword>
<evidence type="ECO:0000256" key="9">
    <source>
        <dbReference type="SAM" id="MobiDB-lite"/>
    </source>
</evidence>
<keyword evidence="8" id="KW-0472">Membrane</keyword>
<dbReference type="STRING" id="1461694.ATO9_12795"/>
<evidence type="ECO:0000256" key="1">
    <source>
        <dbReference type="ARBA" id="ARBA00004167"/>
    </source>
</evidence>
<dbReference type="eggNOG" id="COG1826">
    <property type="taxonomic scope" value="Bacteria"/>
</dbReference>
<dbReference type="InterPro" id="IPR003369">
    <property type="entry name" value="TatA/B/E"/>
</dbReference>
<feature type="region of interest" description="Disordered" evidence="9">
    <location>
        <begin position="96"/>
        <end position="170"/>
    </location>
</feature>
<evidence type="ECO:0000313" key="10">
    <source>
        <dbReference type="EMBL" id="KGM48504.1"/>
    </source>
</evidence>
<keyword evidence="5" id="KW-0653">Protein transport</keyword>
<evidence type="ECO:0000256" key="7">
    <source>
        <dbReference type="ARBA" id="ARBA00023010"/>
    </source>
</evidence>
<dbReference type="InterPro" id="IPR018448">
    <property type="entry name" value="TatB"/>
</dbReference>
<gene>
    <name evidence="10" type="ORF">ATO9_12795</name>
</gene>
<keyword evidence="11" id="KW-1185">Reference proteome</keyword>
<evidence type="ECO:0000256" key="3">
    <source>
        <dbReference type="ARBA" id="ARBA00022475"/>
    </source>
</evidence>
<evidence type="ECO:0000256" key="2">
    <source>
        <dbReference type="ARBA" id="ARBA00022448"/>
    </source>
</evidence>
<keyword evidence="6" id="KW-1133">Transmembrane helix</keyword>
<keyword evidence="4" id="KW-0812">Transmembrane</keyword>
<proteinExistence type="predicted"/>
<keyword evidence="7" id="KW-0811">Translocation</keyword>
<dbReference type="NCBIfam" id="TIGR01410">
    <property type="entry name" value="tatB"/>
    <property type="match status" value="1"/>
</dbReference>
<dbReference type="GO" id="GO:0008320">
    <property type="term" value="F:protein transmembrane transporter activity"/>
    <property type="evidence" value="ECO:0007669"/>
    <property type="project" value="InterPro"/>
</dbReference>
<dbReference type="Proteomes" id="UP000030004">
    <property type="component" value="Unassembled WGS sequence"/>
</dbReference>
<comment type="subcellular location">
    <subcellularLocation>
        <location evidence="1">Membrane</location>
        <topology evidence="1">Single-pass membrane protein</topology>
    </subcellularLocation>
</comment>
<dbReference type="GO" id="GO:0016020">
    <property type="term" value="C:membrane"/>
    <property type="evidence" value="ECO:0007669"/>
    <property type="project" value="UniProtKB-SubCell"/>
</dbReference>
<keyword evidence="3" id="KW-1003">Cell membrane</keyword>
<dbReference type="PANTHER" id="PTHR33162:SF1">
    <property type="entry name" value="SEC-INDEPENDENT PROTEIN TRANSLOCASE PROTEIN TATA, CHLOROPLASTIC"/>
    <property type="match status" value="1"/>
</dbReference>
<dbReference type="GO" id="GO:0043953">
    <property type="term" value="P:protein transport by the Tat complex"/>
    <property type="evidence" value="ECO:0007669"/>
    <property type="project" value="InterPro"/>
</dbReference>
<evidence type="ECO:0000256" key="8">
    <source>
        <dbReference type="ARBA" id="ARBA00023136"/>
    </source>
</evidence>
<accession>A0A0A0EDL2</accession>
<protein>
    <submittedName>
        <fullName evidence="10">Preprotein translocase subunit TatB</fullName>
    </submittedName>
</protein>
<evidence type="ECO:0000256" key="4">
    <source>
        <dbReference type="ARBA" id="ARBA00022692"/>
    </source>
</evidence>
<organism evidence="10 11">
    <name type="scientific">Pseudooceanicola atlanticus</name>
    <dbReference type="NCBI Taxonomy" id="1461694"/>
    <lineage>
        <taxon>Bacteria</taxon>
        <taxon>Pseudomonadati</taxon>
        <taxon>Pseudomonadota</taxon>
        <taxon>Alphaproteobacteria</taxon>
        <taxon>Rhodobacterales</taxon>
        <taxon>Paracoccaceae</taxon>
        <taxon>Pseudooceanicola</taxon>
    </lineage>
</organism>
<dbReference type="EMBL" id="AQQX01000004">
    <property type="protein sequence ID" value="KGM48504.1"/>
    <property type="molecule type" value="Genomic_DNA"/>
</dbReference>
<evidence type="ECO:0000313" key="11">
    <source>
        <dbReference type="Proteomes" id="UP000030004"/>
    </source>
</evidence>
<dbReference type="PANTHER" id="PTHR33162">
    <property type="entry name" value="SEC-INDEPENDENT PROTEIN TRANSLOCASE PROTEIN TATA, CHLOROPLASTIC"/>
    <property type="match status" value="1"/>
</dbReference>
<dbReference type="Pfam" id="PF02416">
    <property type="entry name" value="TatA_B_E"/>
    <property type="match status" value="1"/>
</dbReference>